<dbReference type="InterPro" id="IPR035093">
    <property type="entry name" value="RelE/ParE_toxin_dom_sf"/>
</dbReference>
<dbReference type="PANTHER" id="PTHR38039:SF1">
    <property type="entry name" value="TOXIN YOEB"/>
    <property type="match status" value="1"/>
</dbReference>
<evidence type="ECO:0000256" key="6">
    <source>
        <dbReference type="ARBA" id="ARBA00030388"/>
    </source>
</evidence>
<sequence>MKLVWAEFAWEDYLYWQAESPETVRKINDLIKDTRRDPFRGLGKPEPLKGALQGWWSRRITGEHRLVYRVSGAGEGQALEIAQCRYHY</sequence>
<protein>
    <recommendedName>
        <fullName evidence="6">Putative mRNA interferase YoeB</fullName>
    </recommendedName>
</protein>
<evidence type="ECO:0000313" key="7">
    <source>
        <dbReference type="EMBL" id="PKU23682.1"/>
    </source>
</evidence>
<keyword evidence="4" id="KW-0255">Endonuclease</keyword>
<dbReference type="GO" id="GO:0004519">
    <property type="term" value="F:endonuclease activity"/>
    <property type="evidence" value="ECO:0007669"/>
    <property type="project" value="UniProtKB-KW"/>
</dbReference>
<evidence type="ECO:0000256" key="2">
    <source>
        <dbReference type="ARBA" id="ARBA00022649"/>
    </source>
</evidence>
<evidence type="ECO:0000313" key="8">
    <source>
        <dbReference type="Proteomes" id="UP000233293"/>
    </source>
</evidence>
<dbReference type="SUPFAM" id="SSF143011">
    <property type="entry name" value="RelE-like"/>
    <property type="match status" value="1"/>
</dbReference>
<dbReference type="PANTHER" id="PTHR38039">
    <property type="entry name" value="TOXIN YOEB"/>
    <property type="match status" value="1"/>
</dbReference>
<name>A0A2N3PTG1_9PROT</name>
<dbReference type="Proteomes" id="UP000233293">
    <property type="component" value="Unassembled WGS sequence"/>
</dbReference>
<dbReference type="Gene3D" id="3.30.2310.20">
    <property type="entry name" value="RelE-like"/>
    <property type="match status" value="1"/>
</dbReference>
<comment type="similarity">
    <text evidence="1">Belongs to the YoeB family.</text>
</comment>
<reference evidence="8" key="1">
    <citation type="submission" date="2017-12" db="EMBL/GenBank/DDBJ databases">
        <title>Draft genome sequence of Telmatospirillum siberiense 26-4b1T, an acidotolerant peatland alphaproteobacterium potentially involved in sulfur cycling.</title>
        <authorList>
            <person name="Hausmann B."/>
            <person name="Pjevac P."/>
            <person name="Schreck K."/>
            <person name="Herbold C.W."/>
            <person name="Daims H."/>
            <person name="Wagner M."/>
            <person name="Pester M."/>
            <person name="Loy A."/>
        </authorList>
    </citation>
    <scope>NUCLEOTIDE SEQUENCE [LARGE SCALE GENOMIC DNA]</scope>
    <source>
        <strain evidence="8">26-4b1</strain>
    </source>
</reference>
<dbReference type="OrthoDB" id="9801102at2"/>
<dbReference type="AlphaFoldDB" id="A0A2N3PTG1"/>
<accession>A0A2N3PTG1</accession>
<evidence type="ECO:0000256" key="4">
    <source>
        <dbReference type="ARBA" id="ARBA00022759"/>
    </source>
</evidence>
<keyword evidence="2" id="KW-1277">Toxin-antitoxin system</keyword>
<dbReference type="NCBIfam" id="TIGR02116">
    <property type="entry name" value="toxin_Txe_YoeB"/>
    <property type="match status" value="1"/>
</dbReference>
<gene>
    <name evidence="7" type="ORF">CWS72_15550</name>
</gene>
<dbReference type="GO" id="GO:0016787">
    <property type="term" value="F:hydrolase activity"/>
    <property type="evidence" value="ECO:0007669"/>
    <property type="project" value="UniProtKB-KW"/>
</dbReference>
<dbReference type="GO" id="GO:0098795">
    <property type="term" value="P:global gene silencing by mRNA cleavage"/>
    <property type="evidence" value="ECO:0007669"/>
    <property type="project" value="TreeGrafter"/>
</dbReference>
<evidence type="ECO:0000256" key="3">
    <source>
        <dbReference type="ARBA" id="ARBA00022722"/>
    </source>
</evidence>
<dbReference type="InterPro" id="IPR009614">
    <property type="entry name" value="YoeB_toxin"/>
</dbReference>
<dbReference type="EMBL" id="PIUM01000018">
    <property type="protein sequence ID" value="PKU23682.1"/>
    <property type="molecule type" value="Genomic_DNA"/>
</dbReference>
<dbReference type="RefSeq" id="WP_101251535.1">
    <property type="nucleotide sequence ID" value="NZ_PIUM01000018.1"/>
</dbReference>
<evidence type="ECO:0000256" key="1">
    <source>
        <dbReference type="ARBA" id="ARBA00008172"/>
    </source>
</evidence>
<keyword evidence="5" id="KW-0378">Hydrolase</keyword>
<proteinExistence type="inferred from homology"/>
<dbReference type="GO" id="GO:0006401">
    <property type="term" value="P:RNA catabolic process"/>
    <property type="evidence" value="ECO:0007669"/>
    <property type="project" value="InterPro"/>
</dbReference>
<organism evidence="7 8">
    <name type="scientific">Telmatospirillum siberiense</name>
    <dbReference type="NCBI Taxonomy" id="382514"/>
    <lineage>
        <taxon>Bacteria</taxon>
        <taxon>Pseudomonadati</taxon>
        <taxon>Pseudomonadota</taxon>
        <taxon>Alphaproteobacteria</taxon>
        <taxon>Rhodospirillales</taxon>
        <taxon>Rhodospirillaceae</taxon>
        <taxon>Telmatospirillum</taxon>
    </lineage>
</organism>
<comment type="caution">
    <text evidence="7">The sequence shown here is derived from an EMBL/GenBank/DDBJ whole genome shotgun (WGS) entry which is preliminary data.</text>
</comment>
<dbReference type="Pfam" id="PF06769">
    <property type="entry name" value="YoeB_toxin"/>
    <property type="match status" value="1"/>
</dbReference>
<keyword evidence="3" id="KW-0540">Nuclease</keyword>
<keyword evidence="8" id="KW-1185">Reference proteome</keyword>
<evidence type="ECO:0000256" key="5">
    <source>
        <dbReference type="ARBA" id="ARBA00022801"/>
    </source>
</evidence>